<dbReference type="Pfam" id="PF09084">
    <property type="entry name" value="NMT1"/>
    <property type="match status" value="1"/>
</dbReference>
<dbReference type="AlphaFoldDB" id="Q9WWU3"/>
<reference evidence="3" key="1">
    <citation type="submission" date="1999-02" db="EMBL/GenBank/DDBJ databases">
        <title>Genetic organization of sulfur-controlled aryl desulfonation in Pseudomonas putida S-313.</title>
        <authorList>
            <person name="Vermeij P."/>
            <person name="Wietek C."/>
            <person name="Kahnert A."/>
            <person name="Wueest T."/>
            <person name="Kertesz M.A."/>
        </authorList>
    </citation>
    <scope>NUCLEOTIDE SEQUENCE</scope>
    <source>
        <strain evidence="3">S-313</strain>
    </source>
</reference>
<dbReference type="InterPro" id="IPR015168">
    <property type="entry name" value="SsuA/THI5"/>
</dbReference>
<feature type="signal peptide" evidence="1">
    <location>
        <begin position="1"/>
        <end position="23"/>
    </location>
</feature>
<organism evidence="3">
    <name type="scientific">Pseudomonas putida</name>
    <name type="common">Arthrobacter siderocapsulatus</name>
    <dbReference type="NCBI Taxonomy" id="303"/>
    <lineage>
        <taxon>Bacteria</taxon>
        <taxon>Pseudomonadati</taxon>
        <taxon>Pseudomonadota</taxon>
        <taxon>Gammaproteobacteria</taxon>
        <taxon>Pseudomonadales</taxon>
        <taxon>Pseudomonadaceae</taxon>
        <taxon>Pseudomonas</taxon>
    </lineage>
</organism>
<name>Q9WWU3_PSEPU</name>
<dbReference type="PANTHER" id="PTHR30024">
    <property type="entry name" value="ALIPHATIC SULFONATES-BINDING PROTEIN-RELATED"/>
    <property type="match status" value="1"/>
</dbReference>
<sequence>MKRVNQWLIGLAALCGLVCGAHAAQELPSAIRIAVPDTSTTAKRYSGGMVDILVDQKRFEQEFAKDGIKIEWVYVRGAGPAINEALANQQVDFAYYGDLPAIVGRANGLDTQLISASRRNSKAYLGVTANSGIHSLADLKGKKLAVFRGTTYHLSLIRALDAQGLSERDLKITSMDTSASTAALVAGLVDAVWGANNLLTLDQRGLAKVALTTHDLNNVGATHEVVVGRKAFIDRYPEVVVRLLKAHQKGYEWLADVHNKAPYLVKASEWSGYPPALLERDLGDEDFADHYSPRLDAPFLDTLQADIAVAQRLRLIRQAFPLADWVRPEFQAQALAASQTAALAPSQP</sequence>
<dbReference type="EMBL" id="AF126200">
    <property type="protein sequence ID" value="AAD31782.1"/>
    <property type="molecule type" value="Genomic_DNA"/>
</dbReference>
<dbReference type="Gene3D" id="3.40.190.10">
    <property type="entry name" value="Periplasmic binding protein-like II"/>
    <property type="match status" value="2"/>
</dbReference>
<dbReference type="PANTHER" id="PTHR30024:SF21">
    <property type="entry name" value="ABC TRANSPORTER SUBSTRATE-BINDING PROTEIN"/>
    <property type="match status" value="1"/>
</dbReference>
<keyword evidence="1" id="KW-0732">Signal</keyword>
<feature type="chain" id="PRO_5004335933" evidence="1">
    <location>
        <begin position="24"/>
        <end position="348"/>
    </location>
</feature>
<accession>Q9WWU3</accession>
<proteinExistence type="predicted"/>
<gene>
    <name evidence="3" type="primary">asfC</name>
</gene>
<protein>
    <submittedName>
        <fullName evidence="3">Periplasmic sulfonate-binding protein AsfC</fullName>
    </submittedName>
</protein>
<feature type="domain" description="SsuA/THI5-like" evidence="2">
    <location>
        <begin position="63"/>
        <end position="255"/>
    </location>
</feature>
<evidence type="ECO:0000256" key="1">
    <source>
        <dbReference type="SAM" id="SignalP"/>
    </source>
</evidence>
<evidence type="ECO:0000259" key="2">
    <source>
        <dbReference type="Pfam" id="PF09084"/>
    </source>
</evidence>
<evidence type="ECO:0000313" key="3">
    <source>
        <dbReference type="EMBL" id="AAD31782.1"/>
    </source>
</evidence>
<dbReference type="SUPFAM" id="SSF53850">
    <property type="entry name" value="Periplasmic binding protein-like II"/>
    <property type="match status" value="1"/>
</dbReference>